<dbReference type="PANTHER" id="PTHR11579">
    <property type="entry name" value="PROTEIN-L-ISOASPARTATE O-METHYLTRANSFERASE"/>
    <property type="match status" value="1"/>
</dbReference>
<evidence type="ECO:0000313" key="13">
    <source>
        <dbReference type="Proteomes" id="UP000315842"/>
    </source>
</evidence>
<keyword evidence="7" id="KW-0808">Transferase</keyword>
<dbReference type="AlphaFoldDB" id="A0A4Y3KAZ9"/>
<evidence type="ECO:0000256" key="5">
    <source>
        <dbReference type="ARBA" id="ARBA00022490"/>
    </source>
</evidence>
<gene>
    <name evidence="12" type="ORF">CUD01_16310</name>
</gene>
<organism evidence="12 13">
    <name type="scientific">Cellulomonas uda</name>
    <dbReference type="NCBI Taxonomy" id="1714"/>
    <lineage>
        <taxon>Bacteria</taxon>
        <taxon>Bacillati</taxon>
        <taxon>Actinomycetota</taxon>
        <taxon>Actinomycetes</taxon>
        <taxon>Micrococcales</taxon>
        <taxon>Cellulomonadaceae</taxon>
        <taxon>Cellulomonas</taxon>
    </lineage>
</organism>
<protein>
    <recommendedName>
        <fullName evidence="4">Protein-L-isoaspartate O-methyltransferase</fullName>
        <ecNumber evidence="3">2.1.1.77</ecNumber>
    </recommendedName>
    <alternativeName>
        <fullName evidence="11">L-isoaspartyl protein carboxyl methyltransferase</fullName>
    </alternativeName>
    <alternativeName>
        <fullName evidence="9">Protein L-isoaspartyl methyltransferase</fullName>
    </alternativeName>
    <alternativeName>
        <fullName evidence="10">Protein-beta-aspartate methyltransferase</fullName>
    </alternativeName>
</protein>
<evidence type="ECO:0000256" key="2">
    <source>
        <dbReference type="ARBA" id="ARBA00005369"/>
    </source>
</evidence>
<evidence type="ECO:0000313" key="12">
    <source>
        <dbReference type="EMBL" id="GEA81187.1"/>
    </source>
</evidence>
<dbReference type="InterPro" id="IPR029063">
    <property type="entry name" value="SAM-dependent_MTases_sf"/>
</dbReference>
<comment type="subcellular location">
    <subcellularLocation>
        <location evidence="1">Cytoplasm</location>
    </subcellularLocation>
</comment>
<dbReference type="PANTHER" id="PTHR11579:SF0">
    <property type="entry name" value="PROTEIN-L-ISOASPARTATE(D-ASPARTATE) O-METHYLTRANSFERASE"/>
    <property type="match status" value="1"/>
</dbReference>
<dbReference type="GO" id="GO:0004719">
    <property type="term" value="F:protein-L-isoaspartate (D-aspartate) O-methyltransferase activity"/>
    <property type="evidence" value="ECO:0007669"/>
    <property type="project" value="UniProtKB-EC"/>
</dbReference>
<evidence type="ECO:0000256" key="7">
    <source>
        <dbReference type="ARBA" id="ARBA00022679"/>
    </source>
</evidence>
<dbReference type="SUPFAM" id="SSF53335">
    <property type="entry name" value="S-adenosyl-L-methionine-dependent methyltransferases"/>
    <property type="match status" value="1"/>
</dbReference>
<dbReference type="Gene3D" id="3.40.50.150">
    <property type="entry name" value="Vaccinia Virus protein VP39"/>
    <property type="match status" value="1"/>
</dbReference>
<dbReference type="CDD" id="cd02440">
    <property type="entry name" value="AdoMet_MTases"/>
    <property type="match status" value="1"/>
</dbReference>
<comment type="caution">
    <text evidence="12">The sequence shown here is derived from an EMBL/GenBank/DDBJ whole genome shotgun (WGS) entry which is preliminary data.</text>
</comment>
<keyword evidence="8" id="KW-0949">S-adenosyl-L-methionine</keyword>
<sequence length="184" mass="19749">MRAVPRADFLPPAQRGNATQDQALPLWQGSTCSQPSTVAAMLRLLDVPRGARVLDVGAGSGWTTALLAWLVGPQGEVLGLELEPQIAQWGAQNLERFVAQHRAEVGRARLERAEPRTVGRPRAGGWDRVLVSAAARTVPDVLVGMLADPGRLVLPVRSTMHLVVRADGQVSVSTHGSYAFVPLR</sequence>
<evidence type="ECO:0000256" key="10">
    <source>
        <dbReference type="ARBA" id="ARBA00031323"/>
    </source>
</evidence>
<dbReference type="Proteomes" id="UP000315842">
    <property type="component" value="Unassembled WGS sequence"/>
</dbReference>
<accession>A0A4Y3KAZ9</accession>
<comment type="similarity">
    <text evidence="2">Belongs to the methyltransferase superfamily. L-isoaspartyl/D-aspartyl protein methyltransferase family.</text>
</comment>
<dbReference type="InterPro" id="IPR000682">
    <property type="entry name" value="PCMT"/>
</dbReference>
<dbReference type="Pfam" id="PF01135">
    <property type="entry name" value="PCMT"/>
    <property type="match status" value="1"/>
</dbReference>
<evidence type="ECO:0000256" key="1">
    <source>
        <dbReference type="ARBA" id="ARBA00004496"/>
    </source>
</evidence>
<evidence type="ECO:0000256" key="9">
    <source>
        <dbReference type="ARBA" id="ARBA00030757"/>
    </source>
</evidence>
<evidence type="ECO:0000256" key="6">
    <source>
        <dbReference type="ARBA" id="ARBA00022603"/>
    </source>
</evidence>
<evidence type="ECO:0000256" key="11">
    <source>
        <dbReference type="ARBA" id="ARBA00031350"/>
    </source>
</evidence>
<keyword evidence="5" id="KW-0963">Cytoplasm</keyword>
<name>A0A4Y3KAZ9_CELUD</name>
<evidence type="ECO:0000256" key="4">
    <source>
        <dbReference type="ARBA" id="ARBA00013346"/>
    </source>
</evidence>
<keyword evidence="6 12" id="KW-0489">Methyltransferase</keyword>
<keyword evidence="13" id="KW-1185">Reference proteome</keyword>
<proteinExistence type="inferred from homology"/>
<dbReference type="GO" id="GO:0005737">
    <property type="term" value="C:cytoplasm"/>
    <property type="evidence" value="ECO:0007669"/>
    <property type="project" value="UniProtKB-SubCell"/>
</dbReference>
<evidence type="ECO:0000256" key="3">
    <source>
        <dbReference type="ARBA" id="ARBA00011890"/>
    </source>
</evidence>
<evidence type="ECO:0000256" key="8">
    <source>
        <dbReference type="ARBA" id="ARBA00022691"/>
    </source>
</evidence>
<reference evidence="12 13" key="1">
    <citation type="submission" date="2019-06" db="EMBL/GenBank/DDBJ databases">
        <title>Whole genome shotgun sequence of Cellulomonas uda NBRC 3747.</title>
        <authorList>
            <person name="Hosoyama A."/>
            <person name="Uohara A."/>
            <person name="Ohji S."/>
            <person name="Ichikawa N."/>
        </authorList>
    </citation>
    <scope>NUCLEOTIDE SEQUENCE [LARGE SCALE GENOMIC DNA]</scope>
    <source>
        <strain evidence="12 13">NBRC 3747</strain>
    </source>
</reference>
<dbReference type="EC" id="2.1.1.77" evidence="3"/>
<dbReference type="GO" id="GO:0032259">
    <property type="term" value="P:methylation"/>
    <property type="evidence" value="ECO:0007669"/>
    <property type="project" value="UniProtKB-KW"/>
</dbReference>
<dbReference type="EMBL" id="BJLP01000024">
    <property type="protein sequence ID" value="GEA81187.1"/>
    <property type="molecule type" value="Genomic_DNA"/>
</dbReference>